<dbReference type="GO" id="GO:0016020">
    <property type="term" value="C:membrane"/>
    <property type="evidence" value="ECO:0007669"/>
    <property type="project" value="TreeGrafter"/>
</dbReference>
<organism evidence="2 3">
    <name type="scientific">Aromia moschata</name>
    <dbReference type="NCBI Taxonomy" id="1265417"/>
    <lineage>
        <taxon>Eukaryota</taxon>
        <taxon>Metazoa</taxon>
        <taxon>Ecdysozoa</taxon>
        <taxon>Arthropoda</taxon>
        <taxon>Hexapoda</taxon>
        <taxon>Insecta</taxon>
        <taxon>Pterygota</taxon>
        <taxon>Neoptera</taxon>
        <taxon>Endopterygota</taxon>
        <taxon>Coleoptera</taxon>
        <taxon>Polyphaga</taxon>
        <taxon>Cucujiformia</taxon>
        <taxon>Chrysomeloidea</taxon>
        <taxon>Cerambycidae</taxon>
        <taxon>Cerambycinae</taxon>
        <taxon>Callichromatini</taxon>
        <taxon>Aromia</taxon>
    </lineage>
</organism>
<keyword evidence="1" id="KW-0472">Membrane</keyword>
<reference evidence="2" key="1">
    <citation type="journal article" date="2023" name="Insect Mol. Biol.">
        <title>Genome sequencing provides insights into the evolution of gene families encoding plant cell wall-degrading enzymes in longhorned beetles.</title>
        <authorList>
            <person name="Shin N.R."/>
            <person name="Okamura Y."/>
            <person name="Kirsch R."/>
            <person name="Pauchet Y."/>
        </authorList>
    </citation>
    <scope>NUCLEOTIDE SEQUENCE</scope>
    <source>
        <strain evidence="2">AMC_N1</strain>
    </source>
</reference>
<keyword evidence="3" id="KW-1185">Reference proteome</keyword>
<dbReference type="AlphaFoldDB" id="A0AAV8X2X2"/>
<evidence type="ECO:0000313" key="3">
    <source>
        <dbReference type="Proteomes" id="UP001162162"/>
    </source>
</evidence>
<evidence type="ECO:0000256" key="1">
    <source>
        <dbReference type="SAM" id="Phobius"/>
    </source>
</evidence>
<dbReference type="Pfam" id="PF21534">
    <property type="entry name" value="Rost"/>
    <property type="match status" value="1"/>
</dbReference>
<comment type="caution">
    <text evidence="2">The sequence shown here is derived from an EMBL/GenBank/DDBJ whole genome shotgun (WGS) entry which is preliminary data.</text>
</comment>
<evidence type="ECO:0000313" key="2">
    <source>
        <dbReference type="EMBL" id="KAJ8932998.1"/>
    </source>
</evidence>
<dbReference type="InterPro" id="IPR049352">
    <property type="entry name" value="Rost"/>
</dbReference>
<protein>
    <submittedName>
        <fullName evidence="2">Uncharacterized protein</fullName>
    </submittedName>
</protein>
<sequence length="167" mass="19222">MLWIVNSLCLDSTIAVTLGYFSLEFGYQRRPYGAGTGVVHLWNTLLVLMDLFVSSIPVKLVHVYPSVILAGLYGIFTYVYYLSGGLGIYDHHYLYKILDYKHNPSLSFAALMAVLAFMLLGRILVYYSYKLRKKLYYTYYLSNEASLFRKTLKNALGPVVKSNWWKP</sequence>
<accession>A0AAV8X2X2</accession>
<feature type="transmembrane region" description="Helical" evidence="1">
    <location>
        <begin position="67"/>
        <end position="88"/>
    </location>
</feature>
<dbReference type="EMBL" id="JAPWTK010001320">
    <property type="protein sequence ID" value="KAJ8932998.1"/>
    <property type="molecule type" value="Genomic_DNA"/>
</dbReference>
<keyword evidence="1" id="KW-0812">Transmembrane</keyword>
<dbReference type="PANTHER" id="PTHR12242">
    <property type="entry name" value="OS02G0130600 PROTEIN-RELATED"/>
    <property type="match status" value="1"/>
</dbReference>
<name>A0AAV8X2X2_9CUCU</name>
<dbReference type="PANTHER" id="PTHR12242:SF1">
    <property type="entry name" value="MYND-TYPE DOMAIN-CONTAINING PROTEIN"/>
    <property type="match status" value="1"/>
</dbReference>
<gene>
    <name evidence="2" type="ORF">NQ318_012036</name>
</gene>
<dbReference type="Proteomes" id="UP001162162">
    <property type="component" value="Unassembled WGS sequence"/>
</dbReference>
<feature type="transmembrane region" description="Helical" evidence="1">
    <location>
        <begin position="39"/>
        <end position="60"/>
    </location>
</feature>
<feature type="transmembrane region" description="Helical" evidence="1">
    <location>
        <begin position="108"/>
        <end position="129"/>
    </location>
</feature>
<proteinExistence type="predicted"/>
<keyword evidence="1" id="KW-1133">Transmembrane helix</keyword>